<evidence type="ECO:0000256" key="6">
    <source>
        <dbReference type="ARBA" id="ARBA00093780"/>
    </source>
</evidence>
<dbReference type="EMBL" id="JADKGK010000005">
    <property type="protein sequence ID" value="MBL0002924.1"/>
    <property type="molecule type" value="Genomic_DNA"/>
</dbReference>
<evidence type="ECO:0000256" key="1">
    <source>
        <dbReference type="ARBA" id="ARBA00001915"/>
    </source>
</evidence>
<dbReference type="Proteomes" id="UP000886632">
    <property type="component" value="Unassembled WGS sequence"/>
</dbReference>
<protein>
    <recommendedName>
        <fullName evidence="7">Biotin synthase auxiliary protein</fullName>
    </recommendedName>
</protein>
<keyword evidence="2" id="KW-0479">Metal-binding</keyword>
<keyword evidence="4" id="KW-0408">Iron</keyword>
<comment type="function">
    <text evidence="5">Required for the activity of the biotin synthase BioB.</text>
</comment>
<evidence type="ECO:0000256" key="4">
    <source>
        <dbReference type="ARBA" id="ARBA00023004"/>
    </source>
</evidence>
<comment type="similarity">
    <text evidence="6">Belongs to the BsaP family.</text>
</comment>
<feature type="domain" description="Biotin synthase auxiliary protein C-terminal" evidence="8">
    <location>
        <begin position="37"/>
        <end position="57"/>
    </location>
</feature>
<evidence type="ECO:0000256" key="5">
    <source>
        <dbReference type="ARBA" id="ARBA00093761"/>
    </source>
</evidence>
<comment type="cofactor">
    <cofactor evidence="1">
        <name>iron-sulfur cluster</name>
        <dbReference type="ChEBI" id="CHEBI:30408"/>
    </cofactor>
</comment>
<evidence type="ECO:0000256" key="3">
    <source>
        <dbReference type="ARBA" id="ARBA00022756"/>
    </source>
</evidence>
<reference evidence="9 11" key="1">
    <citation type="submission" date="2020-10" db="EMBL/GenBank/DDBJ databases">
        <title>Connecting structure to function with the recovery of over 1000 high-quality activated sludge metagenome-assembled genomes encoding full-length rRNA genes using long-read sequencing.</title>
        <authorList>
            <person name="Singleton C.M."/>
            <person name="Petriglieri F."/>
            <person name="Kristensen J.M."/>
            <person name="Kirkegaard R.H."/>
            <person name="Michaelsen T.Y."/>
            <person name="Andersen M.H."/>
            <person name="Karst S.M."/>
            <person name="Dueholm M.S."/>
            <person name="Nielsen P.H."/>
            <person name="Albertsen M."/>
        </authorList>
    </citation>
    <scope>NUCLEOTIDE SEQUENCE [LARGE SCALE GENOMIC DNA]</scope>
    <source>
        <strain evidence="9">Ega_18-Q3-R5-49_MAXAC.001</strain>
        <strain evidence="10">Ribe_18-Q3-R11-54_MAXAC.001</strain>
    </source>
</reference>
<dbReference type="AlphaFoldDB" id="A0A935IPI7"/>
<name>A0A935IPI7_9MICO</name>
<proteinExistence type="inferred from homology"/>
<evidence type="ECO:0000256" key="7">
    <source>
        <dbReference type="ARBA" id="ARBA00093796"/>
    </source>
</evidence>
<evidence type="ECO:0000313" key="11">
    <source>
        <dbReference type="Proteomes" id="UP000726105"/>
    </source>
</evidence>
<keyword evidence="3" id="KW-0093">Biotin biosynthesis</keyword>
<evidence type="ECO:0000259" key="8">
    <source>
        <dbReference type="Pfam" id="PF26519"/>
    </source>
</evidence>
<sequence>MFCPRCGIPLEHGDHTVCRAALALEPPRYCPTCRRRMVVQVTPSDWTARCVEHGETTRSTWAPA</sequence>
<evidence type="ECO:0000313" key="9">
    <source>
        <dbReference type="EMBL" id="MBK7274193.1"/>
    </source>
</evidence>
<comment type="caution">
    <text evidence="9">The sequence shown here is derived from an EMBL/GenBank/DDBJ whole genome shotgun (WGS) entry which is preliminary data.</text>
</comment>
<dbReference type="Proteomes" id="UP000726105">
    <property type="component" value="Unassembled WGS sequence"/>
</dbReference>
<dbReference type="InterPro" id="IPR058605">
    <property type="entry name" value="BsaP_C"/>
</dbReference>
<dbReference type="Pfam" id="PF26519">
    <property type="entry name" value="BsaP"/>
    <property type="match status" value="1"/>
</dbReference>
<gene>
    <name evidence="9" type="ORF">IPI13_13855</name>
    <name evidence="10" type="ORF">IPP00_02655</name>
</gene>
<dbReference type="EMBL" id="JADJIB010000005">
    <property type="protein sequence ID" value="MBK7274193.1"/>
    <property type="molecule type" value="Genomic_DNA"/>
</dbReference>
<accession>A0A935IPI7</accession>
<evidence type="ECO:0000313" key="10">
    <source>
        <dbReference type="EMBL" id="MBL0002924.1"/>
    </source>
</evidence>
<organism evidence="9 11">
    <name type="scientific">Candidatus Phosphoribacter hodrii</name>
    <dbReference type="NCBI Taxonomy" id="2953743"/>
    <lineage>
        <taxon>Bacteria</taxon>
        <taxon>Bacillati</taxon>
        <taxon>Actinomycetota</taxon>
        <taxon>Actinomycetes</taxon>
        <taxon>Micrococcales</taxon>
        <taxon>Dermatophilaceae</taxon>
        <taxon>Candidatus Phosphoribacter</taxon>
    </lineage>
</organism>
<evidence type="ECO:0000256" key="2">
    <source>
        <dbReference type="ARBA" id="ARBA00022723"/>
    </source>
</evidence>